<feature type="signal peptide" evidence="9">
    <location>
        <begin position="1"/>
        <end position="25"/>
    </location>
</feature>
<reference evidence="11 12" key="1">
    <citation type="journal article" date="2006" name="Nat. Biotechnol.">
        <title>Complete genome of the mutualistic, N2-fixing grass endophyte Azoarcus sp. strain BH72.</title>
        <authorList>
            <person name="Krause A."/>
            <person name="Ramakumar A."/>
            <person name="Bartels D."/>
            <person name="Battistoni F."/>
            <person name="Bekel T."/>
            <person name="Boch J."/>
            <person name="Boehm M."/>
            <person name="Friedrich F."/>
            <person name="Hurek T."/>
            <person name="Krause L."/>
            <person name="Linke B."/>
            <person name="McHardy A.C."/>
            <person name="Sarkar A."/>
            <person name="Schneiker S."/>
            <person name="Syed A.A."/>
            <person name="Thauer R."/>
            <person name="Vorhoelter F.-J."/>
            <person name="Weidner S."/>
            <person name="Puehler A."/>
            <person name="Reinhold-Hurek B."/>
            <person name="Kaiser O."/>
            <person name="Goesmann A."/>
        </authorList>
    </citation>
    <scope>NUCLEOTIDE SEQUENCE [LARGE SCALE GENOMIC DNA]</scope>
    <source>
        <strain evidence="11 12">BH72</strain>
    </source>
</reference>
<dbReference type="OrthoDB" id="9784896at2"/>
<comment type="similarity">
    <text evidence="2">Belongs to the thioredoxin family. DsbA subfamily.</text>
</comment>
<dbReference type="CDD" id="cd03019">
    <property type="entry name" value="DsbA_DsbA"/>
    <property type="match status" value="1"/>
</dbReference>
<dbReference type="GO" id="GO:0016853">
    <property type="term" value="F:isomerase activity"/>
    <property type="evidence" value="ECO:0007669"/>
    <property type="project" value="UniProtKB-KW"/>
</dbReference>
<name>A1K2E4_AZOSB</name>
<comment type="subcellular location">
    <subcellularLocation>
        <location evidence="1 7">Periplasm</location>
    </subcellularLocation>
</comment>
<evidence type="ECO:0000256" key="3">
    <source>
        <dbReference type="ARBA" id="ARBA00022729"/>
    </source>
</evidence>
<dbReference type="KEGG" id="azo:azo0382"/>
<evidence type="ECO:0000256" key="6">
    <source>
        <dbReference type="ARBA" id="ARBA00023284"/>
    </source>
</evidence>
<proteinExistence type="inferred from homology"/>
<sequence>MNRRIALKQLAGLAVLAGAAGPVVAQRAAAAPFVELDTVVATDSKGKVEVIEFFHYGCPHCRAFDPLLESWLKRLPTDVAFLRVPAIWGNAQLGKLAQLYYAIELSGKVEPLHGKVFVAVQDDKVPLHTEEGVREWVAKQGVDTKAFMDAYKSFGMQALLKQADQRARDYKIQGVPTMAVDGRFLTSASMTGSHEATLKVVDDLIARARSQPRRG</sequence>
<feature type="disulfide bond" description="Redox-active" evidence="8">
    <location>
        <begin position="58"/>
        <end position="61"/>
    </location>
</feature>
<organism evidence="11 12">
    <name type="scientific">Azoarcus sp. (strain BH72)</name>
    <dbReference type="NCBI Taxonomy" id="418699"/>
    <lineage>
        <taxon>Bacteria</taxon>
        <taxon>Pseudomonadati</taxon>
        <taxon>Pseudomonadota</taxon>
        <taxon>Betaproteobacteria</taxon>
        <taxon>Rhodocyclales</taxon>
        <taxon>Zoogloeaceae</taxon>
        <taxon>Azoarcus</taxon>
    </lineage>
</organism>
<dbReference type="STRING" id="62928.azo0382"/>
<keyword evidence="4 7" id="KW-0574">Periplasm</keyword>
<evidence type="ECO:0000256" key="5">
    <source>
        <dbReference type="ARBA" id="ARBA00023157"/>
    </source>
</evidence>
<dbReference type="SUPFAM" id="SSF52833">
    <property type="entry name" value="Thioredoxin-like"/>
    <property type="match status" value="1"/>
</dbReference>
<feature type="domain" description="Thioredoxin" evidence="10">
    <location>
        <begin position="15"/>
        <end position="168"/>
    </location>
</feature>
<keyword evidence="11" id="KW-0413">Isomerase</keyword>
<dbReference type="Pfam" id="PF01323">
    <property type="entry name" value="DSBA"/>
    <property type="match status" value="1"/>
</dbReference>
<gene>
    <name evidence="11" type="primary">dsbA</name>
    <name evidence="11" type="ordered locus">azo0382</name>
</gene>
<dbReference type="HOGENOM" id="CLU_088255_1_0_4"/>
<keyword evidence="6" id="KW-0676">Redox-active center</keyword>
<dbReference type="PANTHER" id="PTHR35891">
    <property type="entry name" value="THIOL:DISULFIDE INTERCHANGE PROTEIN DSBA"/>
    <property type="match status" value="1"/>
</dbReference>
<dbReference type="EMBL" id="AM406670">
    <property type="protein sequence ID" value="CAL92999.1"/>
    <property type="molecule type" value="Genomic_DNA"/>
</dbReference>
<dbReference type="PIRSF" id="PIRSF001488">
    <property type="entry name" value="Tdi_protein"/>
    <property type="match status" value="1"/>
</dbReference>
<evidence type="ECO:0000259" key="10">
    <source>
        <dbReference type="PROSITE" id="PS51352"/>
    </source>
</evidence>
<dbReference type="Proteomes" id="UP000002588">
    <property type="component" value="Chromosome"/>
</dbReference>
<dbReference type="Gene3D" id="3.40.30.10">
    <property type="entry name" value="Glutaredoxin"/>
    <property type="match status" value="1"/>
</dbReference>
<evidence type="ECO:0000313" key="11">
    <source>
        <dbReference type="EMBL" id="CAL92999.1"/>
    </source>
</evidence>
<keyword evidence="5 7" id="KW-1015">Disulfide bond</keyword>
<dbReference type="InterPro" id="IPR023205">
    <property type="entry name" value="DsbA/DsbL"/>
</dbReference>
<dbReference type="RefSeq" id="WP_011764117.1">
    <property type="nucleotide sequence ID" value="NC_008702.1"/>
</dbReference>
<evidence type="ECO:0000256" key="4">
    <source>
        <dbReference type="ARBA" id="ARBA00022764"/>
    </source>
</evidence>
<evidence type="ECO:0000256" key="2">
    <source>
        <dbReference type="ARBA" id="ARBA00005791"/>
    </source>
</evidence>
<evidence type="ECO:0000313" key="12">
    <source>
        <dbReference type="Proteomes" id="UP000002588"/>
    </source>
</evidence>
<dbReference type="eggNOG" id="COG1651">
    <property type="taxonomic scope" value="Bacteria"/>
</dbReference>
<evidence type="ECO:0000256" key="7">
    <source>
        <dbReference type="PIRNR" id="PIRNR001488"/>
    </source>
</evidence>
<dbReference type="InterPro" id="IPR013766">
    <property type="entry name" value="Thioredoxin_domain"/>
</dbReference>
<protein>
    <recommendedName>
        <fullName evidence="7">Thiol:disulfide interchange protein</fullName>
    </recommendedName>
</protein>
<dbReference type="PROSITE" id="PS51352">
    <property type="entry name" value="THIOREDOXIN_2"/>
    <property type="match status" value="1"/>
</dbReference>
<dbReference type="InterPro" id="IPR036249">
    <property type="entry name" value="Thioredoxin-like_sf"/>
</dbReference>
<dbReference type="GO" id="GO:0042597">
    <property type="term" value="C:periplasmic space"/>
    <property type="evidence" value="ECO:0007669"/>
    <property type="project" value="UniProtKB-SubCell"/>
</dbReference>
<dbReference type="PANTHER" id="PTHR35891:SF3">
    <property type="entry name" value="THIOL:DISULFIDE INTERCHANGE PROTEIN DSBL"/>
    <property type="match status" value="1"/>
</dbReference>
<dbReference type="InterPro" id="IPR017937">
    <property type="entry name" value="Thioredoxin_CS"/>
</dbReference>
<evidence type="ECO:0000256" key="9">
    <source>
        <dbReference type="SAM" id="SignalP"/>
    </source>
</evidence>
<dbReference type="AlphaFoldDB" id="A1K2E4"/>
<dbReference type="KEGG" id="aoa:dqs_0394"/>
<dbReference type="InterPro" id="IPR001853">
    <property type="entry name" value="DSBA-like_thioredoxin_dom"/>
</dbReference>
<dbReference type="GO" id="GO:0015036">
    <property type="term" value="F:disulfide oxidoreductase activity"/>
    <property type="evidence" value="ECO:0007669"/>
    <property type="project" value="UniProtKB-ARBA"/>
</dbReference>
<evidence type="ECO:0000256" key="1">
    <source>
        <dbReference type="ARBA" id="ARBA00004418"/>
    </source>
</evidence>
<keyword evidence="3 9" id="KW-0732">Signal</keyword>
<feature type="chain" id="PRO_5002635479" description="Thiol:disulfide interchange protein" evidence="9">
    <location>
        <begin position="26"/>
        <end position="215"/>
    </location>
</feature>
<keyword evidence="12" id="KW-1185">Reference proteome</keyword>
<dbReference type="InterPro" id="IPR050824">
    <property type="entry name" value="Thiol_disulfide_DsbA"/>
</dbReference>
<accession>A1K2E4</accession>
<evidence type="ECO:0000256" key="8">
    <source>
        <dbReference type="PIRSR" id="PIRSR001488-1"/>
    </source>
</evidence>
<dbReference type="PROSITE" id="PS00194">
    <property type="entry name" value="THIOREDOXIN_1"/>
    <property type="match status" value="1"/>
</dbReference>